<dbReference type="RefSeq" id="WP_178365278.1">
    <property type="nucleotide sequence ID" value="NZ_JACADJ010000005.1"/>
</dbReference>
<feature type="chain" id="PRO_5032804805" description="PEP-CTERM sorting domain-containing protein" evidence="1">
    <location>
        <begin position="24"/>
        <end position="211"/>
    </location>
</feature>
<keyword evidence="1" id="KW-0732">Signal</keyword>
<evidence type="ECO:0008006" key="4">
    <source>
        <dbReference type="Google" id="ProtNLM"/>
    </source>
</evidence>
<protein>
    <recommendedName>
        <fullName evidence="4">PEP-CTERM sorting domain-containing protein</fullName>
    </recommendedName>
</protein>
<dbReference type="EMBL" id="JACADJ010000005">
    <property type="protein sequence ID" value="NWH03819.1"/>
    <property type="molecule type" value="Genomic_DNA"/>
</dbReference>
<evidence type="ECO:0000313" key="2">
    <source>
        <dbReference type="EMBL" id="NWH03819.1"/>
    </source>
</evidence>
<feature type="signal peptide" evidence="1">
    <location>
        <begin position="1"/>
        <end position="23"/>
    </location>
</feature>
<dbReference type="AlphaFoldDB" id="A0A850SRQ5"/>
<evidence type="ECO:0000313" key="3">
    <source>
        <dbReference type="Proteomes" id="UP000553343"/>
    </source>
</evidence>
<reference evidence="2 3" key="1">
    <citation type="submission" date="2020-06" db="EMBL/GenBank/DDBJ databases">
        <title>High-quality draft genome of sulfate reducer Desulfobacter latus type strain AcrS2 isolated from marine sediment.</title>
        <authorList>
            <person name="Hoppe M."/>
            <person name="Larsen C.K."/>
            <person name="Marshall I.P.G."/>
            <person name="Schramm A."/>
            <person name="Marietou A.G."/>
        </authorList>
    </citation>
    <scope>NUCLEOTIDE SEQUENCE [LARGE SCALE GENOMIC DNA]</scope>
    <source>
        <strain evidence="2 3">AcRS2</strain>
    </source>
</reference>
<name>A0A850SRQ5_9BACT</name>
<keyword evidence="3" id="KW-1185">Reference proteome</keyword>
<organism evidence="2 3">
    <name type="scientific">Desulfobacter latus</name>
    <dbReference type="NCBI Taxonomy" id="2292"/>
    <lineage>
        <taxon>Bacteria</taxon>
        <taxon>Pseudomonadati</taxon>
        <taxon>Thermodesulfobacteriota</taxon>
        <taxon>Desulfobacteria</taxon>
        <taxon>Desulfobacterales</taxon>
        <taxon>Desulfobacteraceae</taxon>
        <taxon>Desulfobacter</taxon>
    </lineage>
</organism>
<proteinExistence type="predicted"/>
<dbReference type="Proteomes" id="UP000553343">
    <property type="component" value="Unassembled WGS sequence"/>
</dbReference>
<gene>
    <name evidence="2" type="ORF">HXW94_02235</name>
</gene>
<accession>A0A850SRQ5</accession>
<comment type="caution">
    <text evidence="2">The sequence shown here is derived from an EMBL/GenBank/DDBJ whole genome shotgun (WGS) entry which is preliminary data.</text>
</comment>
<sequence>MKKSVFVCFLLIMVFGWAGMASAALTFDLDFGQDGVYEDYWELQPSEFVFIDLYVSGIPAEANGPIVTNILGLAGMGIDIVYDPSAVEITPGTELKMPKIFGSTDFSTPGHIFMLGQAMPAQDGIYGDDILVGTIEFHCIAPTGITELWLYDSDHGAGFDDWGLFDGTVLDADISGGVLLGRINQTPVPGALLLLGSGLLGLAGVKRKLHS</sequence>
<evidence type="ECO:0000256" key="1">
    <source>
        <dbReference type="SAM" id="SignalP"/>
    </source>
</evidence>